<evidence type="ECO:0000256" key="3">
    <source>
        <dbReference type="ARBA" id="ARBA00022630"/>
    </source>
</evidence>
<keyword evidence="3" id="KW-0285">Flavoprotein</keyword>
<dbReference type="Gene3D" id="3.30.70.2190">
    <property type="match status" value="1"/>
</dbReference>
<keyword evidence="7" id="KW-0560">Oxidoreductase</keyword>
<dbReference type="Gene3D" id="3.30.70.2740">
    <property type="match status" value="1"/>
</dbReference>
<evidence type="ECO:0000313" key="14">
    <source>
        <dbReference type="Proteomes" id="UP000283255"/>
    </source>
</evidence>
<evidence type="ECO:0000313" key="13">
    <source>
        <dbReference type="EMBL" id="RJG48748.1"/>
    </source>
</evidence>
<comment type="similarity">
    <text evidence="2">Belongs to the FAD-binding oxidoreductase/transferase type 4 family.</text>
</comment>
<dbReference type="SUPFAM" id="SSF55103">
    <property type="entry name" value="FAD-linked oxidases, C-terminal domain"/>
    <property type="match status" value="1"/>
</dbReference>
<dbReference type="Pfam" id="PF13183">
    <property type="entry name" value="Fer4_8"/>
    <property type="match status" value="1"/>
</dbReference>
<comment type="cofactor">
    <cofactor evidence="1">
        <name>FAD</name>
        <dbReference type="ChEBI" id="CHEBI:57692"/>
    </cofactor>
</comment>
<keyword evidence="14" id="KW-1185">Reference proteome</keyword>
<dbReference type="Pfam" id="PF02913">
    <property type="entry name" value="FAD-oxidase_C"/>
    <property type="match status" value="1"/>
</dbReference>
<dbReference type="FunFam" id="1.10.45.10:FF:000001">
    <property type="entry name" value="D-lactate dehydrogenase mitochondrial"/>
    <property type="match status" value="1"/>
</dbReference>
<evidence type="ECO:0000256" key="2">
    <source>
        <dbReference type="ARBA" id="ARBA00008000"/>
    </source>
</evidence>
<name>A0A418YGN1_9GAMM</name>
<dbReference type="PANTHER" id="PTHR11748:SF111">
    <property type="entry name" value="D-LACTATE DEHYDROGENASE, MITOCHONDRIAL-RELATED"/>
    <property type="match status" value="1"/>
</dbReference>
<keyword evidence="6" id="KW-0809">Transit peptide</keyword>
<evidence type="ECO:0000256" key="6">
    <source>
        <dbReference type="ARBA" id="ARBA00022946"/>
    </source>
</evidence>
<reference evidence="13 14" key="1">
    <citation type="submission" date="2018-09" db="EMBL/GenBank/DDBJ databases">
        <authorList>
            <person name="Wang F."/>
        </authorList>
    </citation>
    <scope>NUCLEOTIDE SEQUENCE [LARGE SCALE GENOMIC DNA]</scope>
    <source>
        <strain evidence="13 14">PLHSC7-2</strain>
    </source>
</reference>
<dbReference type="InterPro" id="IPR016166">
    <property type="entry name" value="FAD-bd_PCMH"/>
</dbReference>
<evidence type="ECO:0000256" key="7">
    <source>
        <dbReference type="ARBA" id="ARBA00023002"/>
    </source>
</evidence>
<dbReference type="Gene3D" id="3.30.465.10">
    <property type="match status" value="1"/>
</dbReference>
<feature type="domain" description="FAD-binding PCMH-type" evidence="12">
    <location>
        <begin position="13"/>
        <end position="241"/>
    </location>
</feature>
<keyword evidence="9" id="KW-0411">Iron-sulfur</keyword>
<dbReference type="InterPro" id="IPR016169">
    <property type="entry name" value="FAD-bd_PCMH_sub2"/>
</dbReference>
<evidence type="ECO:0000256" key="10">
    <source>
        <dbReference type="ARBA" id="ARBA00038897"/>
    </source>
</evidence>
<dbReference type="InterPro" id="IPR017896">
    <property type="entry name" value="4Fe4S_Fe-S-bd"/>
</dbReference>
<feature type="domain" description="4Fe-4S ferredoxin-type" evidence="11">
    <location>
        <begin position="507"/>
        <end position="536"/>
    </location>
</feature>
<dbReference type="GO" id="GO:1903457">
    <property type="term" value="P:lactate catabolic process"/>
    <property type="evidence" value="ECO:0007669"/>
    <property type="project" value="TreeGrafter"/>
</dbReference>
<keyword evidence="4" id="KW-0479">Metal-binding</keyword>
<evidence type="ECO:0000256" key="8">
    <source>
        <dbReference type="ARBA" id="ARBA00023004"/>
    </source>
</evidence>
<dbReference type="SUPFAM" id="SSF46548">
    <property type="entry name" value="alpha-helical ferredoxin"/>
    <property type="match status" value="1"/>
</dbReference>
<dbReference type="AlphaFoldDB" id="A0A418YGN1"/>
<proteinExistence type="inferred from homology"/>
<dbReference type="PANTHER" id="PTHR11748">
    <property type="entry name" value="D-LACTATE DEHYDROGENASE"/>
    <property type="match status" value="1"/>
</dbReference>
<accession>A0A418YGN1</accession>
<dbReference type="Gene3D" id="1.10.45.10">
    <property type="entry name" value="Vanillyl-alcohol Oxidase, Chain A, domain 4"/>
    <property type="match status" value="1"/>
</dbReference>
<dbReference type="InterPro" id="IPR016164">
    <property type="entry name" value="FAD-linked_Oxase-like_C"/>
</dbReference>
<sequence length="942" mass="102597">MHRFAAGTDASCYRLVPEVVLILDKEDELQQVLALCRDAKLAVTFRAAGTSLSGQAISNSVLIKLSSAWRGHEILANGDKIRCQPGLIGAQVNRILAPYQRKIGPDPASINTCKIGGIAANNSSGMCCGTAQNSYATVADMRLVLADGSVLDTASQDSIAWFKSHHRRLLDQLESLACSTQQDKDLRELIKHKYRLKNTTGYSLNALTDYQDGIDILKHLMIGSEGTLGFISDITYHTIAQAPFKASSLVVFADIRTSCQAVARLANTEVAAVELMDFASLRSVASQPVIAKHLAAMPEGAAALLLEVHGETEAQLKQEMAYINEQLAPFSLVCDMGFSQDERHCQQLWDIRKGLFPAVGAVREKGTTVIIEDIAVAVENLAEATLSLQQLLAQYGYQEAIIFGHALDGNLHFVFTQDFGSPTQLQRYQLLMTDVVKLVTVEHQGSLKAEHGTGRNMAPFVEQEWGQQALAIMWQIKHWLDPLGILNPDVVLSQDPNIHLKNLKLMPAAAAEVDTCIECGFCEPACPSKDYSLTPRQRISVYRHGQTLAARDAEPQQLAQWQQAFQHSGIDSCAATGMCAQQCPVGINTGELILSLRRAQLKPWQQKLALWSSEHMAGITALARSSLASHDKMKQWLGAKNIARLNQTGHHLAPQLIPILPATLPKSQLTKPQSLLSKAVNEPQPEPAFVYLPSCLNRTCAANGSGDSSQHTDTHDGQDLMSTLTALMTKAGFRIVIPGQVNSLCCGLAFHSKGAQQAHQVSLEQTTTALLQASEQGKWPIVMDASPCAQHLTKYQQAGLTILDAAAFCELYLPQRLDFHPIPEPVMLHVTCSSQNMGQANLLRQLLARCAEEVIEPAQISCCGFAGDRGICVPGLNQAALADLAQQVPKGCQRGYSNSRSCEIGLSLHSGIEYQSVVYLVNQVTTVKNTRAERIYGQKTPE</sequence>
<dbReference type="Proteomes" id="UP000283255">
    <property type="component" value="Unassembled WGS sequence"/>
</dbReference>
<dbReference type="InterPro" id="IPR006094">
    <property type="entry name" value="Oxid_FAD_bind_N"/>
</dbReference>
<dbReference type="EC" id="1.1.2.4" evidence="10"/>
<evidence type="ECO:0000256" key="9">
    <source>
        <dbReference type="ARBA" id="ARBA00023014"/>
    </source>
</evidence>
<dbReference type="OrthoDB" id="9811557at2"/>
<dbReference type="EMBL" id="QZCH01000007">
    <property type="protein sequence ID" value="RJG48748.1"/>
    <property type="molecule type" value="Genomic_DNA"/>
</dbReference>
<evidence type="ECO:0000256" key="5">
    <source>
        <dbReference type="ARBA" id="ARBA00022827"/>
    </source>
</evidence>
<evidence type="ECO:0000259" key="11">
    <source>
        <dbReference type="PROSITE" id="PS51379"/>
    </source>
</evidence>
<keyword evidence="5" id="KW-0274">FAD</keyword>
<dbReference type="InterPro" id="IPR036318">
    <property type="entry name" value="FAD-bd_PCMH-like_sf"/>
</dbReference>
<dbReference type="GO" id="GO:0046872">
    <property type="term" value="F:metal ion binding"/>
    <property type="evidence" value="ECO:0007669"/>
    <property type="project" value="UniProtKB-KW"/>
</dbReference>
<gene>
    <name evidence="13" type="ORF">D1Z90_07510</name>
</gene>
<dbReference type="PROSITE" id="PS00198">
    <property type="entry name" value="4FE4S_FER_1"/>
    <property type="match status" value="1"/>
</dbReference>
<evidence type="ECO:0000256" key="4">
    <source>
        <dbReference type="ARBA" id="ARBA00022723"/>
    </source>
</evidence>
<dbReference type="PROSITE" id="PS51379">
    <property type="entry name" value="4FE4S_FER_2"/>
    <property type="match status" value="1"/>
</dbReference>
<evidence type="ECO:0000259" key="12">
    <source>
        <dbReference type="PROSITE" id="PS51387"/>
    </source>
</evidence>
<dbReference type="GO" id="GO:0071949">
    <property type="term" value="F:FAD binding"/>
    <property type="evidence" value="ECO:0007669"/>
    <property type="project" value="InterPro"/>
</dbReference>
<keyword evidence="8" id="KW-0408">Iron</keyword>
<dbReference type="GO" id="GO:0008720">
    <property type="term" value="F:D-lactate dehydrogenase (NAD+) activity"/>
    <property type="evidence" value="ECO:0007669"/>
    <property type="project" value="TreeGrafter"/>
</dbReference>
<dbReference type="InterPro" id="IPR017900">
    <property type="entry name" value="4Fe4S_Fe_S_CS"/>
</dbReference>
<dbReference type="InterPro" id="IPR004113">
    <property type="entry name" value="FAD-bd_oxidored_4_C"/>
</dbReference>
<comment type="caution">
    <text evidence="13">The sequence shown here is derived from an EMBL/GenBank/DDBJ whole genome shotgun (WGS) entry which is preliminary data.</text>
</comment>
<dbReference type="GO" id="GO:0051536">
    <property type="term" value="F:iron-sulfur cluster binding"/>
    <property type="evidence" value="ECO:0007669"/>
    <property type="project" value="UniProtKB-KW"/>
</dbReference>
<dbReference type="GO" id="GO:0004458">
    <property type="term" value="F:D-lactate dehydrogenase (cytochrome) activity"/>
    <property type="evidence" value="ECO:0007669"/>
    <property type="project" value="UniProtKB-EC"/>
</dbReference>
<dbReference type="SUPFAM" id="SSF56176">
    <property type="entry name" value="FAD-binding/transporter-associated domain-like"/>
    <property type="match status" value="1"/>
</dbReference>
<dbReference type="PROSITE" id="PS51387">
    <property type="entry name" value="FAD_PCMH"/>
    <property type="match status" value="1"/>
</dbReference>
<protein>
    <recommendedName>
        <fullName evidence="10">D-lactate dehydrogenase (cytochrome)</fullName>
        <ecNumber evidence="10">1.1.2.4</ecNumber>
    </recommendedName>
</protein>
<dbReference type="InterPro" id="IPR009051">
    <property type="entry name" value="Helical_ferredxn"/>
</dbReference>
<dbReference type="InterPro" id="IPR016171">
    <property type="entry name" value="Vanillyl_alc_oxidase_C-sub2"/>
</dbReference>
<dbReference type="Gene3D" id="1.10.1060.10">
    <property type="entry name" value="Alpha-helical ferredoxin"/>
    <property type="match status" value="1"/>
</dbReference>
<evidence type="ECO:0000256" key="1">
    <source>
        <dbReference type="ARBA" id="ARBA00001974"/>
    </source>
</evidence>
<dbReference type="Pfam" id="PF01565">
    <property type="entry name" value="FAD_binding_4"/>
    <property type="match status" value="1"/>
</dbReference>
<organism evidence="13 14">
    <name type="scientific">Motilimonas pumila</name>
    <dbReference type="NCBI Taxonomy" id="2303987"/>
    <lineage>
        <taxon>Bacteria</taxon>
        <taxon>Pseudomonadati</taxon>
        <taxon>Pseudomonadota</taxon>
        <taxon>Gammaproteobacteria</taxon>
        <taxon>Alteromonadales</taxon>
        <taxon>Alteromonadales genera incertae sedis</taxon>
        <taxon>Motilimonas</taxon>
    </lineage>
</organism>
<reference evidence="13 14" key="2">
    <citation type="submission" date="2019-01" db="EMBL/GenBank/DDBJ databases">
        <title>Motilimonas pumilus sp. nov., isolated from the gut of sea cucumber (Apostichopus japonicus).</title>
        <authorList>
            <person name="Wang F.-Q."/>
            <person name="Ren L.-H."/>
            <person name="Lin Y.-W."/>
            <person name="Sun G.-H."/>
            <person name="Du Z.-J."/>
            <person name="Zhao J.-X."/>
            <person name="Liu X.-J."/>
            <person name="Liu L.-J."/>
        </authorList>
    </citation>
    <scope>NUCLEOTIDE SEQUENCE [LARGE SCALE GENOMIC DNA]</scope>
    <source>
        <strain evidence="13 14">PLHSC7-2</strain>
    </source>
</reference>